<dbReference type="Proteomes" id="UP000222054">
    <property type="component" value="Unassembled WGS sequence"/>
</dbReference>
<sequence>MISCSKAIPSSSATCVVSFSTVILFFLLERKKGHTCTVGMVRKVCPSRKLCFVYIIINFNIMVLGDLCKCYLDQLQIFYAVHLSKYNCWFKDINKIHFLKKHIVQSSNRTL</sequence>
<evidence type="ECO:0000256" key="1">
    <source>
        <dbReference type="SAM" id="Phobius"/>
    </source>
</evidence>
<keyword evidence="1" id="KW-0472">Membrane</keyword>
<proteinExistence type="predicted"/>
<evidence type="ECO:0000313" key="2">
    <source>
        <dbReference type="EMBL" id="PGM89415.1"/>
    </source>
</evidence>
<comment type="caution">
    <text evidence="2">The sequence shown here is derived from an EMBL/GenBank/DDBJ whole genome shotgun (WGS) entry which is preliminary data.</text>
</comment>
<name>A0A2B9DLI1_BACCE</name>
<reference evidence="2 3" key="1">
    <citation type="submission" date="2017-09" db="EMBL/GenBank/DDBJ databases">
        <title>Large-scale bioinformatics analysis of Bacillus genomes uncovers conserved roles of natural products in bacterial physiology.</title>
        <authorList>
            <consortium name="Agbiome Team Llc"/>
            <person name="Bleich R.M."/>
            <person name="Grubbs K.J."/>
            <person name="Santa Maria K.C."/>
            <person name="Allen S.E."/>
            <person name="Farag S."/>
            <person name="Shank E.A."/>
            <person name="Bowers A."/>
        </authorList>
    </citation>
    <scope>NUCLEOTIDE SEQUENCE [LARGE SCALE GENOMIC DNA]</scope>
    <source>
        <strain evidence="2 3">AFS053130</strain>
    </source>
</reference>
<organism evidence="2 3">
    <name type="scientific">Bacillus cereus</name>
    <dbReference type="NCBI Taxonomy" id="1396"/>
    <lineage>
        <taxon>Bacteria</taxon>
        <taxon>Bacillati</taxon>
        <taxon>Bacillota</taxon>
        <taxon>Bacilli</taxon>
        <taxon>Bacillales</taxon>
        <taxon>Bacillaceae</taxon>
        <taxon>Bacillus</taxon>
        <taxon>Bacillus cereus group</taxon>
    </lineage>
</organism>
<feature type="transmembrane region" description="Helical" evidence="1">
    <location>
        <begin position="6"/>
        <end position="28"/>
    </location>
</feature>
<dbReference type="AlphaFoldDB" id="A0A2B9DLI1"/>
<keyword evidence="1" id="KW-0812">Transmembrane</keyword>
<feature type="transmembrane region" description="Helical" evidence="1">
    <location>
        <begin position="49"/>
        <end position="67"/>
    </location>
</feature>
<evidence type="ECO:0000313" key="3">
    <source>
        <dbReference type="Proteomes" id="UP000222054"/>
    </source>
</evidence>
<keyword evidence="1" id="KW-1133">Transmembrane helix</keyword>
<protein>
    <submittedName>
        <fullName evidence="2">Uncharacterized protein</fullName>
    </submittedName>
</protein>
<accession>A0A2B9DLI1</accession>
<dbReference type="EMBL" id="NUHO01000112">
    <property type="protein sequence ID" value="PGM89415.1"/>
    <property type="molecule type" value="Genomic_DNA"/>
</dbReference>
<gene>
    <name evidence="2" type="ORF">CN958_24430</name>
</gene>